<proteinExistence type="predicted"/>
<keyword evidence="2" id="KW-1185">Reference proteome</keyword>
<evidence type="ECO:0000313" key="1">
    <source>
        <dbReference type="EMBL" id="RBO94575.1"/>
    </source>
</evidence>
<dbReference type="OrthoDB" id="2454247at2"/>
<accession>A0A366DXG7</accession>
<dbReference type="AlphaFoldDB" id="A0A366DXG7"/>
<dbReference type="STRING" id="200904.GCA_900168775_01360"/>
<organism evidence="1 2">
    <name type="scientific">Paraliobacillus ryukyuensis</name>
    <dbReference type="NCBI Taxonomy" id="200904"/>
    <lineage>
        <taxon>Bacteria</taxon>
        <taxon>Bacillati</taxon>
        <taxon>Bacillota</taxon>
        <taxon>Bacilli</taxon>
        <taxon>Bacillales</taxon>
        <taxon>Bacillaceae</taxon>
        <taxon>Paraliobacillus</taxon>
    </lineage>
</organism>
<evidence type="ECO:0000313" key="2">
    <source>
        <dbReference type="Proteomes" id="UP000252254"/>
    </source>
</evidence>
<protein>
    <submittedName>
        <fullName evidence="1">DUF2922 family protein</fullName>
    </submittedName>
</protein>
<dbReference type="InterPro" id="IPR021321">
    <property type="entry name" value="DUF2922"/>
</dbReference>
<sequence>MRKLELKFLNEENKTVTISLDSPVEPVDAPAVSAAMDQVLDQQALLSSGGELVSKKSARIVDRQVTDINI</sequence>
<comment type="caution">
    <text evidence="1">The sequence shown here is derived from an EMBL/GenBank/DDBJ whole genome shotgun (WGS) entry which is preliminary data.</text>
</comment>
<gene>
    <name evidence="1" type="ORF">DES48_11062</name>
</gene>
<name>A0A366DXG7_9BACI</name>
<dbReference type="EMBL" id="QNRI01000010">
    <property type="protein sequence ID" value="RBO94575.1"/>
    <property type="molecule type" value="Genomic_DNA"/>
</dbReference>
<dbReference type="Proteomes" id="UP000252254">
    <property type="component" value="Unassembled WGS sequence"/>
</dbReference>
<dbReference type="Pfam" id="PF11148">
    <property type="entry name" value="DUF2922"/>
    <property type="match status" value="1"/>
</dbReference>
<dbReference type="RefSeq" id="WP_079709258.1">
    <property type="nucleotide sequence ID" value="NZ_BAABQN010000009.1"/>
</dbReference>
<reference evidence="1 2" key="1">
    <citation type="submission" date="2018-06" db="EMBL/GenBank/DDBJ databases">
        <title>Genomic Encyclopedia of Type Strains, Phase IV (KMG-IV): sequencing the most valuable type-strain genomes for metagenomic binning, comparative biology and taxonomic classification.</title>
        <authorList>
            <person name="Goeker M."/>
        </authorList>
    </citation>
    <scope>NUCLEOTIDE SEQUENCE [LARGE SCALE GENOMIC DNA]</scope>
    <source>
        <strain evidence="1 2">DSM 15140</strain>
    </source>
</reference>